<proteinExistence type="predicted"/>
<feature type="region of interest" description="Disordered" evidence="1">
    <location>
        <begin position="160"/>
        <end position="195"/>
    </location>
</feature>
<dbReference type="PANTHER" id="PTHR35471:SF1">
    <property type="entry name" value="OS07G0223700 PROTEIN"/>
    <property type="match status" value="1"/>
</dbReference>
<protein>
    <submittedName>
        <fullName evidence="2">Uncharacterized protein</fullName>
    </submittedName>
</protein>
<dbReference type="Proteomes" id="UP000325577">
    <property type="component" value="Linkage Group LG0"/>
</dbReference>
<accession>A0A5J5C7X1</accession>
<evidence type="ECO:0000256" key="1">
    <source>
        <dbReference type="SAM" id="MobiDB-lite"/>
    </source>
</evidence>
<gene>
    <name evidence="2" type="ORF">F0562_002618</name>
</gene>
<keyword evidence="3" id="KW-1185">Reference proteome</keyword>
<evidence type="ECO:0000313" key="2">
    <source>
        <dbReference type="EMBL" id="KAA8550934.1"/>
    </source>
</evidence>
<organism evidence="2 3">
    <name type="scientific">Nyssa sinensis</name>
    <dbReference type="NCBI Taxonomy" id="561372"/>
    <lineage>
        <taxon>Eukaryota</taxon>
        <taxon>Viridiplantae</taxon>
        <taxon>Streptophyta</taxon>
        <taxon>Embryophyta</taxon>
        <taxon>Tracheophyta</taxon>
        <taxon>Spermatophyta</taxon>
        <taxon>Magnoliopsida</taxon>
        <taxon>eudicotyledons</taxon>
        <taxon>Gunneridae</taxon>
        <taxon>Pentapetalae</taxon>
        <taxon>asterids</taxon>
        <taxon>Cornales</taxon>
        <taxon>Nyssaceae</taxon>
        <taxon>Nyssa</taxon>
    </lineage>
</organism>
<dbReference type="EMBL" id="CM018031">
    <property type="protein sequence ID" value="KAA8550934.1"/>
    <property type="molecule type" value="Genomic_DNA"/>
</dbReference>
<feature type="compositionally biased region" description="Gly residues" evidence="1">
    <location>
        <begin position="170"/>
        <end position="189"/>
    </location>
</feature>
<dbReference type="AlphaFoldDB" id="A0A5J5C7X1"/>
<sequence>MAEEHRFNHLWRRSLSVDSSEWQRRNISSQIYGTFVIFSVKLTLSMQIIGFSVRLSSSLLWIQMYKLGVSHVDSSAPREADFDLRNSFLNPATPDIVTRSSDPGDALGGSIYDPVYYSSLFEDSQGNGHSYGCLLFAEDRRTESLGYKLFMSHNQSKAEKNDSYYKKPGGQEGRGGDVDGGGGWRGGSGNNEVMGIESSAGNVEEEAGLDIFAAKQAVRSFFLFIRHLRGETTMGVVVHVVKKAEGADGVVLLLNKVTESLGSGALTEGAEAKGVVEEGAQGDGVIASESASEARPSLGQPSLHDITLLTDGCGYLVVKVNGFSIPSTSEVLESPIPPSKDSTYWKGFLV</sequence>
<name>A0A5J5C7X1_9ASTE</name>
<reference evidence="2 3" key="1">
    <citation type="submission" date="2019-09" db="EMBL/GenBank/DDBJ databases">
        <title>A chromosome-level genome assembly of the Chinese tupelo Nyssa sinensis.</title>
        <authorList>
            <person name="Yang X."/>
            <person name="Kang M."/>
            <person name="Yang Y."/>
            <person name="Xiong H."/>
            <person name="Wang M."/>
            <person name="Zhang Z."/>
            <person name="Wang Z."/>
            <person name="Wu H."/>
            <person name="Ma T."/>
            <person name="Liu J."/>
            <person name="Xi Z."/>
        </authorList>
    </citation>
    <scope>NUCLEOTIDE SEQUENCE [LARGE SCALE GENOMIC DNA]</scope>
    <source>
        <strain evidence="2">J267</strain>
        <tissue evidence="2">Leaf</tissue>
    </source>
</reference>
<dbReference type="OrthoDB" id="1916950at2759"/>
<dbReference type="PANTHER" id="PTHR35471">
    <property type="entry name" value="OS07G0223700 PROTEIN"/>
    <property type="match status" value="1"/>
</dbReference>
<evidence type="ECO:0000313" key="3">
    <source>
        <dbReference type="Proteomes" id="UP000325577"/>
    </source>
</evidence>